<evidence type="ECO:0000256" key="1">
    <source>
        <dbReference type="SAM" id="MobiDB-lite"/>
    </source>
</evidence>
<organism evidence="3 4">
    <name type="scientific">Amycolatopsis rubida</name>
    <dbReference type="NCBI Taxonomy" id="112413"/>
    <lineage>
        <taxon>Bacteria</taxon>
        <taxon>Bacillati</taxon>
        <taxon>Actinomycetota</taxon>
        <taxon>Actinomycetes</taxon>
        <taxon>Pseudonocardiales</taxon>
        <taxon>Pseudonocardiaceae</taxon>
        <taxon>Amycolatopsis</taxon>
    </lineage>
</organism>
<feature type="transmembrane region" description="Helical" evidence="2">
    <location>
        <begin position="99"/>
        <end position="118"/>
    </location>
</feature>
<dbReference type="SUPFAM" id="SSF53474">
    <property type="entry name" value="alpha/beta-Hydrolases"/>
    <property type="match status" value="1"/>
</dbReference>
<keyword evidence="2" id="KW-0472">Membrane</keyword>
<dbReference type="InterPro" id="IPR000801">
    <property type="entry name" value="Esterase-like"/>
</dbReference>
<gene>
    <name evidence="3" type="ORF">SAMN05421854_11694</name>
</gene>
<keyword evidence="2" id="KW-0812">Transmembrane</keyword>
<feature type="transmembrane region" description="Helical" evidence="2">
    <location>
        <begin position="67"/>
        <end position="87"/>
    </location>
</feature>
<feature type="compositionally biased region" description="Low complexity" evidence="1">
    <location>
        <begin position="156"/>
        <end position="180"/>
    </location>
</feature>
<evidence type="ECO:0000256" key="2">
    <source>
        <dbReference type="SAM" id="Phobius"/>
    </source>
</evidence>
<dbReference type="EMBL" id="FOWC01000016">
    <property type="protein sequence ID" value="SFQ59752.1"/>
    <property type="molecule type" value="Genomic_DNA"/>
</dbReference>
<proteinExistence type="predicted"/>
<dbReference type="Pfam" id="PF00756">
    <property type="entry name" value="Esterase"/>
    <property type="match status" value="1"/>
</dbReference>
<dbReference type="AlphaFoldDB" id="A0A1I5ZTI7"/>
<name>A0A1I5ZTI7_9PSEU</name>
<evidence type="ECO:0000313" key="3">
    <source>
        <dbReference type="EMBL" id="SFQ59752.1"/>
    </source>
</evidence>
<dbReference type="Proteomes" id="UP000199137">
    <property type="component" value="Unassembled WGS sequence"/>
</dbReference>
<accession>A0A1I5ZTI7</accession>
<keyword evidence="2" id="KW-1133">Transmembrane helix</keyword>
<protein>
    <submittedName>
        <fullName evidence="3">Enterochelin esterase</fullName>
    </submittedName>
</protein>
<dbReference type="InterPro" id="IPR029058">
    <property type="entry name" value="AB_hydrolase_fold"/>
</dbReference>
<dbReference type="InterPro" id="IPR050583">
    <property type="entry name" value="Mycobacterial_A85_antigen"/>
</dbReference>
<dbReference type="STRING" id="112413.SAMN05421854_11694"/>
<sequence length="442" mass="46664">MIFEVRTALSAPVHGRGLFSAFFLPRSQLPVSGRPRMTRLLPQAVDPILPPSVTSQARDLGPLESPLLWLAFAGAATAVLAVTIALAHRRRARRWGVSGSIALFLIAAITAVNSYVGYVRTPSDLGRLLQRGSGAMNVAGTLLRGTSDDPAEDSDPSTAGSSSGGSPAARPAAPSNANGSIEVLNVPDPAHGVRNGENYVVLPAGYHDPASAAKRYPVVYLIHGYPYGGPRDWLTSGSAPQTLKSLEDANVIQPMIIVSVDLTANRPSTDWECLNVPGGPQLETYLASSIVPSVDKHYRTFADRGHRALGGMSGGGFGALNIGLHHLGEFGTLLISLPYDDLNDSVGVLGGNQAAIAANTPRRYIPTMPFPQKIAVMLTVGTGAPTDVATAHRIAGSLQRRGQEVVVHAERGFNHTWHTARATLPYMLAFADQNFRTAPAAS</sequence>
<evidence type="ECO:0000313" key="4">
    <source>
        <dbReference type="Proteomes" id="UP000199137"/>
    </source>
</evidence>
<reference evidence="3 4" key="1">
    <citation type="submission" date="2016-10" db="EMBL/GenBank/DDBJ databases">
        <authorList>
            <person name="de Groot N.N."/>
        </authorList>
    </citation>
    <scope>NUCLEOTIDE SEQUENCE [LARGE SCALE GENOMIC DNA]</scope>
    <source>
        <strain evidence="3 4">DSM 44637</strain>
    </source>
</reference>
<dbReference type="Gene3D" id="3.40.50.1820">
    <property type="entry name" value="alpha/beta hydrolase"/>
    <property type="match status" value="1"/>
</dbReference>
<feature type="region of interest" description="Disordered" evidence="1">
    <location>
        <begin position="140"/>
        <end position="188"/>
    </location>
</feature>
<dbReference type="PANTHER" id="PTHR48098">
    <property type="entry name" value="ENTEROCHELIN ESTERASE-RELATED"/>
    <property type="match status" value="1"/>
</dbReference>